<protein>
    <recommendedName>
        <fullName evidence="6">Transcription factor</fullName>
        <shortName evidence="6">bHLH transcription factor</shortName>
    </recommendedName>
    <alternativeName>
        <fullName evidence="6">Basic helix-loop-helix protein</fullName>
    </alternativeName>
</protein>
<dbReference type="InterPro" id="IPR011598">
    <property type="entry name" value="bHLH_dom"/>
</dbReference>
<feature type="region of interest" description="Disordered" evidence="7">
    <location>
        <begin position="392"/>
        <end position="429"/>
    </location>
</feature>
<feature type="region of interest" description="Disordered" evidence="7">
    <location>
        <begin position="307"/>
        <end position="334"/>
    </location>
</feature>
<feature type="compositionally biased region" description="Polar residues" evidence="7">
    <location>
        <begin position="307"/>
        <end position="319"/>
    </location>
</feature>
<evidence type="ECO:0000313" key="9">
    <source>
        <dbReference type="EMBL" id="WOK95758.1"/>
    </source>
</evidence>
<dbReference type="GO" id="GO:0046983">
    <property type="term" value="F:protein dimerization activity"/>
    <property type="evidence" value="ECO:0007669"/>
    <property type="project" value="InterPro"/>
</dbReference>
<accession>A0AAQ3JUS9</accession>
<dbReference type="InterPro" id="IPR045084">
    <property type="entry name" value="AIB/MYC-like"/>
</dbReference>
<keyword evidence="5 6" id="KW-0539">Nucleus</keyword>
<reference evidence="9 10" key="1">
    <citation type="submission" date="2023-10" db="EMBL/GenBank/DDBJ databases">
        <title>Chromosome-scale genome assembly provides insights into flower coloration mechanisms of Canna indica.</title>
        <authorList>
            <person name="Li C."/>
        </authorList>
    </citation>
    <scope>NUCLEOTIDE SEQUENCE [LARGE SCALE GENOMIC DNA]</scope>
    <source>
        <tissue evidence="9">Flower</tissue>
    </source>
</reference>
<evidence type="ECO:0000256" key="6">
    <source>
        <dbReference type="RuleBase" id="RU369104"/>
    </source>
</evidence>
<dbReference type="Proteomes" id="UP001327560">
    <property type="component" value="Chromosome 1"/>
</dbReference>
<keyword evidence="3 6" id="KW-0805">Transcription regulation</keyword>
<proteinExistence type="inferred from homology"/>
<organism evidence="9 10">
    <name type="scientific">Canna indica</name>
    <name type="common">Indian-shot</name>
    <dbReference type="NCBI Taxonomy" id="4628"/>
    <lineage>
        <taxon>Eukaryota</taxon>
        <taxon>Viridiplantae</taxon>
        <taxon>Streptophyta</taxon>
        <taxon>Embryophyta</taxon>
        <taxon>Tracheophyta</taxon>
        <taxon>Spermatophyta</taxon>
        <taxon>Magnoliopsida</taxon>
        <taxon>Liliopsida</taxon>
        <taxon>Zingiberales</taxon>
        <taxon>Cannaceae</taxon>
        <taxon>Canna</taxon>
    </lineage>
</organism>
<evidence type="ECO:0000259" key="8">
    <source>
        <dbReference type="PROSITE" id="PS50888"/>
    </source>
</evidence>
<dbReference type="GO" id="GO:0005634">
    <property type="term" value="C:nucleus"/>
    <property type="evidence" value="ECO:0007669"/>
    <property type="project" value="UniProtKB-SubCell"/>
</dbReference>
<evidence type="ECO:0000256" key="1">
    <source>
        <dbReference type="ARBA" id="ARBA00004123"/>
    </source>
</evidence>
<feature type="compositionally biased region" description="Basic and acidic residues" evidence="7">
    <location>
        <begin position="392"/>
        <end position="405"/>
    </location>
</feature>
<dbReference type="CDD" id="cd11449">
    <property type="entry name" value="bHLH_AtAIB_like"/>
    <property type="match status" value="1"/>
</dbReference>
<feature type="region of interest" description="Disordered" evidence="7">
    <location>
        <begin position="347"/>
        <end position="371"/>
    </location>
</feature>
<gene>
    <name evidence="9" type="ORF">Cni_G04465</name>
</gene>
<evidence type="ECO:0000256" key="2">
    <source>
        <dbReference type="ARBA" id="ARBA00005510"/>
    </source>
</evidence>
<dbReference type="AlphaFoldDB" id="A0AAQ3JUS9"/>
<dbReference type="InterPro" id="IPR036638">
    <property type="entry name" value="HLH_DNA-bd_sf"/>
</dbReference>
<dbReference type="GO" id="GO:0000976">
    <property type="term" value="F:transcription cis-regulatory region binding"/>
    <property type="evidence" value="ECO:0007669"/>
    <property type="project" value="TreeGrafter"/>
</dbReference>
<dbReference type="SUPFAM" id="SSF47459">
    <property type="entry name" value="HLH, helix-loop-helix DNA-binding domain"/>
    <property type="match status" value="1"/>
</dbReference>
<evidence type="ECO:0000256" key="3">
    <source>
        <dbReference type="ARBA" id="ARBA00023015"/>
    </source>
</evidence>
<dbReference type="PANTHER" id="PTHR11514:SF139">
    <property type="entry name" value="TRANSCRIPTION FACTOR"/>
    <property type="match status" value="1"/>
</dbReference>
<feature type="compositionally biased region" description="Basic and acidic residues" evidence="7">
    <location>
        <begin position="415"/>
        <end position="429"/>
    </location>
</feature>
<keyword evidence="10" id="KW-1185">Reference proteome</keyword>
<dbReference type="PROSITE" id="PS50888">
    <property type="entry name" value="BHLH"/>
    <property type="match status" value="1"/>
</dbReference>
<dbReference type="PANTHER" id="PTHR11514">
    <property type="entry name" value="MYC"/>
    <property type="match status" value="1"/>
</dbReference>
<name>A0AAQ3JUS9_9LILI</name>
<feature type="compositionally biased region" description="Polar residues" evidence="7">
    <location>
        <begin position="348"/>
        <end position="358"/>
    </location>
</feature>
<evidence type="ECO:0000256" key="4">
    <source>
        <dbReference type="ARBA" id="ARBA00023163"/>
    </source>
</evidence>
<dbReference type="SMART" id="SM00353">
    <property type="entry name" value="HLH"/>
    <property type="match status" value="1"/>
</dbReference>
<feature type="domain" description="BHLH" evidence="8">
    <location>
        <begin position="418"/>
        <end position="467"/>
    </location>
</feature>
<dbReference type="Pfam" id="PF00010">
    <property type="entry name" value="HLH"/>
    <property type="match status" value="1"/>
</dbReference>
<sequence length="582" mass="63524">MSSWEMSTTPPWSDEDRAVAVSILGSRAFDYLLNASHVSSSHQLAASVAGNVPDLQNKLQDLVDVGSSPWTCAIFWQITQLGSGQLVLGWGDGHCRELGGAGADRDDGLRQTKRKRVLKRLHELCGGANEENYALGLDHVADAEMYFLASMYFSFPLGEGAPGRALLTGQNIWVPDSGFADSDYFVRAFLARSTGFRTVVLVPFEEGVLELASVDAVPESTEALQRIRAVFLRDLSKGAATAGDIECSPSSAAAADSKSRFRFGAIAPEHTKIFGRDFNVAPTQISAAHPHETLAPLTNLAKVQNWDLNRNDNPNQNQQKVDEASPGPSANWHLGVGIVREDPAKNQFEAQKQQQPWLQSKPLDLSGNASSAGMATDRVGLLELAVSDAEASRSEHRAVAVEERRPRKRGRKPANGREEPLNHVEAERQRREKLNQRFYALRAVVPNISKMDKASLLGDAIAYITEMQRKVKEMEAERATTMALCPALSDHKTRESRPEIDVQEAADGELLVRASCSADAHPVSGIMQALRESQADVVDSKVTMSEDKVTHTFMVKSSPELTREKLVAAISEASSSQQSMTL</sequence>
<dbReference type="GO" id="GO:0003700">
    <property type="term" value="F:DNA-binding transcription factor activity"/>
    <property type="evidence" value="ECO:0007669"/>
    <property type="project" value="InterPro"/>
</dbReference>
<evidence type="ECO:0000256" key="7">
    <source>
        <dbReference type="SAM" id="MobiDB-lite"/>
    </source>
</evidence>
<dbReference type="FunFam" id="4.10.280.10:FF:000078">
    <property type="entry name" value="Transcription factor bHLH13"/>
    <property type="match status" value="1"/>
</dbReference>
<evidence type="ECO:0000256" key="5">
    <source>
        <dbReference type="ARBA" id="ARBA00023242"/>
    </source>
</evidence>
<comment type="subcellular location">
    <subcellularLocation>
        <location evidence="1 6">Nucleus</location>
    </subcellularLocation>
</comment>
<dbReference type="EMBL" id="CP136890">
    <property type="protein sequence ID" value="WOK95758.1"/>
    <property type="molecule type" value="Genomic_DNA"/>
</dbReference>
<dbReference type="Gene3D" id="4.10.280.10">
    <property type="entry name" value="Helix-loop-helix DNA-binding domain"/>
    <property type="match status" value="1"/>
</dbReference>
<comment type="similarity">
    <text evidence="2">Belongs to the bHLH protein family.</text>
</comment>
<dbReference type="InterPro" id="IPR025610">
    <property type="entry name" value="MYC/MYB_N"/>
</dbReference>
<dbReference type="Pfam" id="PF14215">
    <property type="entry name" value="bHLH-MYC_N"/>
    <property type="match status" value="1"/>
</dbReference>
<keyword evidence="4 6" id="KW-0804">Transcription</keyword>
<evidence type="ECO:0000313" key="10">
    <source>
        <dbReference type="Proteomes" id="UP001327560"/>
    </source>
</evidence>